<dbReference type="AlphaFoldDB" id="A0A0B7ANM4"/>
<name>A0A0B7ANM4_9EUPU</name>
<evidence type="ECO:0000313" key="4">
    <source>
        <dbReference type="EMBL" id="CEK81495.1"/>
    </source>
</evidence>
<feature type="domain" description="BPTI/Kunitz inhibitor" evidence="3">
    <location>
        <begin position="43"/>
        <end position="93"/>
    </location>
</feature>
<keyword evidence="2" id="KW-0812">Transmembrane</keyword>
<reference evidence="4" key="1">
    <citation type="submission" date="2014-12" db="EMBL/GenBank/DDBJ databases">
        <title>Insight into the proteome of Arion vulgaris.</title>
        <authorList>
            <person name="Aradska J."/>
            <person name="Bulat T."/>
            <person name="Smidak R."/>
            <person name="Sarate P."/>
            <person name="Gangsoo J."/>
            <person name="Sialana F."/>
            <person name="Bilban M."/>
            <person name="Lubec G."/>
        </authorList>
    </citation>
    <scope>NUCLEOTIDE SEQUENCE</scope>
    <source>
        <tissue evidence="4">Skin</tissue>
    </source>
</reference>
<protein>
    <recommendedName>
        <fullName evidence="3">BPTI/Kunitz inhibitor domain-containing protein</fullName>
    </recommendedName>
</protein>
<dbReference type="EMBL" id="HACG01034630">
    <property type="protein sequence ID" value="CEK81495.1"/>
    <property type="molecule type" value="Transcribed_RNA"/>
</dbReference>
<evidence type="ECO:0000256" key="2">
    <source>
        <dbReference type="SAM" id="Phobius"/>
    </source>
</evidence>
<gene>
    <name evidence="4" type="primary">ORF126371</name>
</gene>
<dbReference type="InterPro" id="IPR050098">
    <property type="entry name" value="TFPI/VKTCI-like"/>
</dbReference>
<dbReference type="Gene3D" id="4.10.410.10">
    <property type="entry name" value="Pancreatic trypsin inhibitor Kunitz domain"/>
    <property type="match status" value="1"/>
</dbReference>
<dbReference type="InterPro" id="IPR002223">
    <property type="entry name" value="Kunitz_BPTI"/>
</dbReference>
<dbReference type="PANTHER" id="PTHR10083">
    <property type="entry name" value="KUNITZ-TYPE PROTEASE INHIBITOR-RELATED"/>
    <property type="match status" value="1"/>
</dbReference>
<proteinExistence type="predicted"/>
<evidence type="ECO:0000259" key="3">
    <source>
        <dbReference type="PROSITE" id="PS50279"/>
    </source>
</evidence>
<dbReference type="PANTHER" id="PTHR10083:SF374">
    <property type="entry name" value="BPTI_KUNITZ INHIBITOR DOMAIN-CONTAINING PROTEIN"/>
    <property type="match status" value="1"/>
</dbReference>
<dbReference type="Pfam" id="PF00014">
    <property type="entry name" value="Kunitz_BPTI"/>
    <property type="match status" value="1"/>
</dbReference>
<feature type="transmembrane region" description="Helical" evidence="2">
    <location>
        <begin position="20"/>
        <end position="39"/>
    </location>
</feature>
<dbReference type="InterPro" id="IPR020901">
    <property type="entry name" value="Prtase_inh_Kunz-CS"/>
</dbReference>
<keyword evidence="1" id="KW-1015">Disulfide bond</keyword>
<organism evidence="4">
    <name type="scientific">Arion vulgaris</name>
    <dbReference type="NCBI Taxonomy" id="1028688"/>
    <lineage>
        <taxon>Eukaryota</taxon>
        <taxon>Metazoa</taxon>
        <taxon>Spiralia</taxon>
        <taxon>Lophotrochozoa</taxon>
        <taxon>Mollusca</taxon>
        <taxon>Gastropoda</taxon>
        <taxon>Heterobranchia</taxon>
        <taxon>Euthyneura</taxon>
        <taxon>Panpulmonata</taxon>
        <taxon>Eupulmonata</taxon>
        <taxon>Stylommatophora</taxon>
        <taxon>Helicina</taxon>
        <taxon>Arionoidea</taxon>
        <taxon>Arionidae</taxon>
        <taxon>Arion</taxon>
    </lineage>
</organism>
<sequence>KSELSARLHKNQNIMNANFIVFIVCCIIGMVAIQLTFAVPEDCTLEPAVGPCRGSIPRYFYNVTSGTCDIFLYGGCKGNANNFETIELCQAKCV</sequence>
<dbReference type="PROSITE" id="PS50279">
    <property type="entry name" value="BPTI_KUNITZ_2"/>
    <property type="match status" value="1"/>
</dbReference>
<dbReference type="PRINTS" id="PR00759">
    <property type="entry name" value="BASICPTASE"/>
</dbReference>
<dbReference type="GO" id="GO:0004867">
    <property type="term" value="F:serine-type endopeptidase inhibitor activity"/>
    <property type="evidence" value="ECO:0007669"/>
    <property type="project" value="InterPro"/>
</dbReference>
<dbReference type="GO" id="GO:0005615">
    <property type="term" value="C:extracellular space"/>
    <property type="evidence" value="ECO:0007669"/>
    <property type="project" value="TreeGrafter"/>
</dbReference>
<dbReference type="InterPro" id="IPR036880">
    <property type="entry name" value="Kunitz_BPTI_sf"/>
</dbReference>
<feature type="non-terminal residue" evidence="4">
    <location>
        <position position="1"/>
    </location>
</feature>
<keyword evidence="2" id="KW-0472">Membrane</keyword>
<keyword evidence="2" id="KW-1133">Transmembrane helix</keyword>
<accession>A0A0B7ANM4</accession>
<dbReference type="SUPFAM" id="SSF57362">
    <property type="entry name" value="BPTI-like"/>
    <property type="match status" value="1"/>
</dbReference>
<dbReference type="PROSITE" id="PS00280">
    <property type="entry name" value="BPTI_KUNITZ_1"/>
    <property type="match status" value="1"/>
</dbReference>
<evidence type="ECO:0000256" key="1">
    <source>
        <dbReference type="ARBA" id="ARBA00023157"/>
    </source>
</evidence>
<dbReference type="FunFam" id="4.10.410.10:FF:000004">
    <property type="entry name" value="Tissue factor pathway inhibitor"/>
    <property type="match status" value="1"/>
</dbReference>
<dbReference type="SMART" id="SM00131">
    <property type="entry name" value="KU"/>
    <property type="match status" value="1"/>
</dbReference>
<dbReference type="CDD" id="cd00109">
    <property type="entry name" value="Kunitz-type"/>
    <property type="match status" value="1"/>
</dbReference>